<dbReference type="SUPFAM" id="SSF53850">
    <property type="entry name" value="Periplasmic binding protein-like II"/>
    <property type="match status" value="1"/>
</dbReference>
<comment type="similarity">
    <text evidence="1">Belongs to the LysR transcriptional regulatory family.</text>
</comment>
<evidence type="ECO:0000256" key="3">
    <source>
        <dbReference type="ARBA" id="ARBA00023125"/>
    </source>
</evidence>
<evidence type="ECO:0000313" key="6">
    <source>
        <dbReference type="EMBL" id="NLR22795.1"/>
    </source>
</evidence>
<sequence>MDKLKAITVFRRVVELGSFSAAADDLSLSKAAISKNINELEAYLKSPLIHRTTRKMHVTESGQQYYDHVRTILDEWVSADLSIIESSQQLSGLLRINIPMSVSILMLNPAICEFMKQYPEISVEVVMNDQYIDLVEQGIDIAIRGGEALTDSTLRSRKLTTMDRVLCASPSYLTQYGTPTSPQQLILHNCLVYSLSSSATRWTFSREDDTQVVNIQKSNYSVNNGLALKQAALAGLGIMILPEVFVAKEINSGELLPLLPDWKISPHALYAVYPYHKAQSQKVRVFIDFLTSYLKYE</sequence>
<dbReference type="InterPro" id="IPR036388">
    <property type="entry name" value="WH-like_DNA-bd_sf"/>
</dbReference>
<evidence type="ECO:0000313" key="7">
    <source>
        <dbReference type="EMBL" id="WOX31024.1"/>
    </source>
</evidence>
<dbReference type="Pfam" id="PF00126">
    <property type="entry name" value="HTH_1"/>
    <property type="match status" value="1"/>
</dbReference>
<reference evidence="7 9" key="2">
    <citation type="submission" date="2023-10" db="EMBL/GenBank/DDBJ databases">
        <title>To unveil natural product biosynthetic capacity in Pseudoalteromonas.</title>
        <authorList>
            <person name="Wang J."/>
        </authorList>
    </citation>
    <scope>NUCLEOTIDE SEQUENCE [LARGE SCALE GENOMIC DNA]</scope>
    <source>
        <strain evidence="7 9">DSM 15914</strain>
    </source>
</reference>
<evidence type="ECO:0000259" key="5">
    <source>
        <dbReference type="PROSITE" id="PS50931"/>
    </source>
</evidence>
<dbReference type="PANTHER" id="PTHR30537:SF5">
    <property type="entry name" value="HTH-TYPE TRANSCRIPTIONAL ACTIVATOR TTDR-RELATED"/>
    <property type="match status" value="1"/>
</dbReference>
<evidence type="ECO:0000256" key="1">
    <source>
        <dbReference type="ARBA" id="ARBA00009437"/>
    </source>
</evidence>
<evidence type="ECO:0000256" key="2">
    <source>
        <dbReference type="ARBA" id="ARBA00023015"/>
    </source>
</evidence>
<dbReference type="GO" id="GO:0003700">
    <property type="term" value="F:DNA-binding transcription factor activity"/>
    <property type="evidence" value="ECO:0007669"/>
    <property type="project" value="InterPro"/>
</dbReference>
<proteinExistence type="inferred from homology"/>
<dbReference type="GO" id="GO:0006351">
    <property type="term" value="P:DNA-templated transcription"/>
    <property type="evidence" value="ECO:0007669"/>
    <property type="project" value="TreeGrafter"/>
</dbReference>
<dbReference type="Proteomes" id="UP001304419">
    <property type="component" value="Chromosome 2"/>
</dbReference>
<organism evidence="6 8">
    <name type="scientific">Pseudoalteromonas maricaloris</name>
    <dbReference type="NCBI Taxonomy" id="184924"/>
    <lineage>
        <taxon>Bacteria</taxon>
        <taxon>Pseudomonadati</taxon>
        <taxon>Pseudomonadota</taxon>
        <taxon>Gammaproteobacteria</taxon>
        <taxon>Alteromonadales</taxon>
        <taxon>Pseudoalteromonadaceae</taxon>
        <taxon>Pseudoalteromonas</taxon>
    </lineage>
</organism>
<gene>
    <name evidence="6" type="ORF">F9Y85_16090</name>
    <name evidence="7" type="ORF">R5H13_24465</name>
</gene>
<evidence type="ECO:0000313" key="9">
    <source>
        <dbReference type="Proteomes" id="UP001304419"/>
    </source>
</evidence>
<dbReference type="Gene3D" id="1.10.10.10">
    <property type="entry name" value="Winged helix-like DNA-binding domain superfamily/Winged helix DNA-binding domain"/>
    <property type="match status" value="1"/>
</dbReference>
<dbReference type="PANTHER" id="PTHR30537">
    <property type="entry name" value="HTH-TYPE TRANSCRIPTIONAL REGULATOR"/>
    <property type="match status" value="1"/>
</dbReference>
<dbReference type="PROSITE" id="PS50931">
    <property type="entry name" value="HTH_LYSR"/>
    <property type="match status" value="1"/>
</dbReference>
<reference evidence="6" key="1">
    <citation type="submission" date="2019-10" db="EMBL/GenBank/DDBJ databases">
        <authorList>
            <person name="Paulsen S."/>
        </authorList>
    </citation>
    <scope>NUCLEOTIDE SEQUENCE</scope>
    <source>
        <strain evidence="6">LMG 19692</strain>
    </source>
</reference>
<feature type="domain" description="HTH lysR-type" evidence="5">
    <location>
        <begin position="1"/>
        <end position="59"/>
    </location>
</feature>
<dbReference type="InterPro" id="IPR058163">
    <property type="entry name" value="LysR-type_TF_proteobact-type"/>
</dbReference>
<dbReference type="RefSeq" id="WP_039491826.1">
    <property type="nucleotide sequence ID" value="NZ_CBCSDF010000009.1"/>
</dbReference>
<name>A0A8I2H5Y6_9GAMM</name>
<dbReference type="Proteomes" id="UP000646877">
    <property type="component" value="Unassembled WGS sequence"/>
</dbReference>
<keyword evidence="3" id="KW-0238">DNA-binding</keyword>
<dbReference type="FunFam" id="1.10.10.10:FF:000001">
    <property type="entry name" value="LysR family transcriptional regulator"/>
    <property type="match status" value="1"/>
</dbReference>
<evidence type="ECO:0000256" key="4">
    <source>
        <dbReference type="ARBA" id="ARBA00023163"/>
    </source>
</evidence>
<dbReference type="InterPro" id="IPR005119">
    <property type="entry name" value="LysR_subst-bd"/>
</dbReference>
<dbReference type="EMBL" id="WEIA01000010">
    <property type="protein sequence ID" value="NLR22795.1"/>
    <property type="molecule type" value="Genomic_DNA"/>
</dbReference>
<keyword evidence="2" id="KW-0805">Transcription regulation</keyword>
<keyword evidence="9" id="KW-1185">Reference proteome</keyword>
<dbReference type="SUPFAM" id="SSF46785">
    <property type="entry name" value="Winged helix' DNA-binding domain"/>
    <property type="match status" value="1"/>
</dbReference>
<evidence type="ECO:0000313" key="8">
    <source>
        <dbReference type="Proteomes" id="UP000646877"/>
    </source>
</evidence>
<dbReference type="Gene3D" id="3.40.190.290">
    <property type="match status" value="1"/>
</dbReference>
<dbReference type="InterPro" id="IPR036390">
    <property type="entry name" value="WH_DNA-bd_sf"/>
</dbReference>
<dbReference type="FunFam" id="3.40.190.290:FF:000001">
    <property type="entry name" value="Transcriptional regulator, LysR family"/>
    <property type="match status" value="1"/>
</dbReference>
<dbReference type="AlphaFoldDB" id="A0A8I2H5Y6"/>
<dbReference type="EMBL" id="CP137579">
    <property type="protein sequence ID" value="WOX31024.1"/>
    <property type="molecule type" value="Genomic_DNA"/>
</dbReference>
<accession>A0A8I2H5Y6</accession>
<keyword evidence="4" id="KW-0804">Transcription</keyword>
<dbReference type="InterPro" id="IPR000847">
    <property type="entry name" value="LysR_HTH_N"/>
</dbReference>
<dbReference type="CDD" id="cd08422">
    <property type="entry name" value="PBP2_CrgA_like"/>
    <property type="match status" value="1"/>
</dbReference>
<dbReference type="Pfam" id="PF03466">
    <property type="entry name" value="LysR_substrate"/>
    <property type="match status" value="1"/>
</dbReference>
<dbReference type="GO" id="GO:0043565">
    <property type="term" value="F:sequence-specific DNA binding"/>
    <property type="evidence" value="ECO:0007669"/>
    <property type="project" value="TreeGrafter"/>
</dbReference>
<protein>
    <submittedName>
        <fullName evidence="6">LysR family transcriptional regulator</fullName>
    </submittedName>
</protein>